<reference evidence="5 6" key="1">
    <citation type="submission" date="2017-11" db="EMBL/GenBank/DDBJ databases">
        <title>Evolution of Phototrophy in the Chloroflexi Phylum Driven by Horizontal Gene Transfer.</title>
        <authorList>
            <person name="Ward L.M."/>
            <person name="Hemp J."/>
            <person name="Shih P.M."/>
            <person name="Mcglynn S.E."/>
            <person name="Fischer W."/>
        </authorList>
    </citation>
    <scope>NUCLEOTIDE SEQUENCE [LARGE SCALE GENOMIC DNA]</scope>
    <source>
        <strain evidence="5">JP3_13</strain>
    </source>
</reference>
<name>A0A2M8PD19_9CHLR</name>
<dbReference type="NCBIfam" id="NF006667">
    <property type="entry name" value="PRK09212.1"/>
    <property type="match status" value="1"/>
</dbReference>
<dbReference type="PANTHER" id="PTHR43257:SF2">
    <property type="entry name" value="PYRUVATE DEHYDROGENASE E1 COMPONENT SUBUNIT BETA"/>
    <property type="match status" value="1"/>
</dbReference>
<dbReference type="SUPFAM" id="SSF52922">
    <property type="entry name" value="TK C-terminal domain-like"/>
    <property type="match status" value="1"/>
</dbReference>
<evidence type="ECO:0000259" key="4">
    <source>
        <dbReference type="SMART" id="SM00861"/>
    </source>
</evidence>
<evidence type="ECO:0000256" key="2">
    <source>
        <dbReference type="ARBA" id="ARBA00023002"/>
    </source>
</evidence>
<dbReference type="Pfam" id="PF02779">
    <property type="entry name" value="Transket_pyr"/>
    <property type="match status" value="1"/>
</dbReference>
<keyword evidence="3" id="KW-0786">Thiamine pyrophosphate</keyword>
<comment type="caution">
    <text evidence="5">The sequence shown here is derived from an EMBL/GenBank/DDBJ whole genome shotgun (WGS) entry which is preliminary data.</text>
</comment>
<dbReference type="Gene3D" id="3.40.50.970">
    <property type="match status" value="1"/>
</dbReference>
<dbReference type="SMART" id="SM00861">
    <property type="entry name" value="Transket_pyr"/>
    <property type="match status" value="1"/>
</dbReference>
<sequence length="330" mass="35158">MRELTYSEAIREALAEEMARDASVFLMGEDVGTFGGVFGVTQGLLDQFGEARVLDTPISESAIIGAALGAAMMGMRPVVEIMFGDFLPVAGDQIVNQLAKARYMSGGKANVPVTVRVTTGAPGSAAQQHSQSPESWFMNVPGLKIVTPATPADAKGLLKTAIRGNDPVLFFEHKMLYAEKGEVPSDPDFLVPFGQARIVRQGAHITLVAIGGMLRHALRAADQLAEDGIQLEVIDPRTLVPFDLETVVRSIEKTGRLIIAHEAHKRCGPGAEIAALIAEEALDWLDAPIVRIAAKNVPIPYAPALEQFVLPSAADIISAAQKLALPLPAR</sequence>
<dbReference type="FunFam" id="3.40.50.920:FF:000001">
    <property type="entry name" value="Pyruvate dehydrogenase E1 beta subunit"/>
    <property type="match status" value="1"/>
</dbReference>
<dbReference type="Gene3D" id="3.40.50.920">
    <property type="match status" value="1"/>
</dbReference>
<protein>
    <submittedName>
        <fullName evidence="5">Alpha-ketoacid dehydrogenase subunit beta</fullName>
    </submittedName>
</protein>
<dbReference type="Pfam" id="PF02780">
    <property type="entry name" value="Transketolase_C"/>
    <property type="match status" value="1"/>
</dbReference>
<dbReference type="EMBL" id="PGTM01000156">
    <property type="protein sequence ID" value="PJF35438.1"/>
    <property type="molecule type" value="Genomic_DNA"/>
</dbReference>
<comment type="cofactor">
    <cofactor evidence="1">
        <name>thiamine diphosphate</name>
        <dbReference type="ChEBI" id="CHEBI:58937"/>
    </cofactor>
</comment>
<organism evidence="5 6">
    <name type="scientific">Candidatus Thermofonsia Clade 1 bacterium</name>
    <dbReference type="NCBI Taxonomy" id="2364210"/>
    <lineage>
        <taxon>Bacteria</taxon>
        <taxon>Bacillati</taxon>
        <taxon>Chloroflexota</taxon>
        <taxon>Candidatus Thermofontia</taxon>
        <taxon>Candidatus Thermofonsia Clade 1</taxon>
    </lineage>
</organism>
<dbReference type="SUPFAM" id="SSF52518">
    <property type="entry name" value="Thiamin diphosphate-binding fold (THDP-binding)"/>
    <property type="match status" value="1"/>
</dbReference>
<evidence type="ECO:0000313" key="6">
    <source>
        <dbReference type="Proteomes" id="UP000229681"/>
    </source>
</evidence>
<dbReference type="Proteomes" id="UP000229681">
    <property type="component" value="Unassembled WGS sequence"/>
</dbReference>
<dbReference type="AlphaFoldDB" id="A0A2M8PD19"/>
<dbReference type="FunFam" id="3.40.50.970:FF:000001">
    <property type="entry name" value="Pyruvate dehydrogenase E1 beta subunit"/>
    <property type="match status" value="1"/>
</dbReference>
<dbReference type="CDD" id="cd07036">
    <property type="entry name" value="TPP_PYR_E1-PDHc-beta_like"/>
    <property type="match status" value="1"/>
</dbReference>
<dbReference type="InterPro" id="IPR033248">
    <property type="entry name" value="Transketolase_C"/>
</dbReference>
<dbReference type="InterPro" id="IPR029061">
    <property type="entry name" value="THDP-binding"/>
</dbReference>
<dbReference type="InterPro" id="IPR009014">
    <property type="entry name" value="Transketo_C/PFOR_II"/>
</dbReference>
<gene>
    <name evidence="5" type="ORF">CUN49_10580</name>
</gene>
<dbReference type="InterPro" id="IPR005475">
    <property type="entry name" value="Transketolase-like_Pyr-bd"/>
</dbReference>
<evidence type="ECO:0000313" key="5">
    <source>
        <dbReference type="EMBL" id="PJF35438.1"/>
    </source>
</evidence>
<dbReference type="GO" id="GO:0016491">
    <property type="term" value="F:oxidoreductase activity"/>
    <property type="evidence" value="ECO:0007669"/>
    <property type="project" value="UniProtKB-KW"/>
</dbReference>
<feature type="domain" description="Transketolase-like pyrimidine-binding" evidence="4">
    <location>
        <begin position="4"/>
        <end position="179"/>
    </location>
</feature>
<evidence type="ECO:0000256" key="3">
    <source>
        <dbReference type="ARBA" id="ARBA00023052"/>
    </source>
</evidence>
<evidence type="ECO:0000256" key="1">
    <source>
        <dbReference type="ARBA" id="ARBA00001964"/>
    </source>
</evidence>
<dbReference type="PANTHER" id="PTHR43257">
    <property type="entry name" value="PYRUVATE DEHYDROGENASE E1 COMPONENT BETA SUBUNIT"/>
    <property type="match status" value="1"/>
</dbReference>
<keyword evidence="2" id="KW-0560">Oxidoreductase</keyword>
<proteinExistence type="predicted"/>
<accession>A0A2M8PD19</accession>